<evidence type="ECO:0000313" key="3">
    <source>
        <dbReference type="Proteomes" id="UP000184330"/>
    </source>
</evidence>
<dbReference type="Proteomes" id="UP000184330">
    <property type="component" value="Unassembled WGS sequence"/>
</dbReference>
<keyword evidence="3" id="KW-1185">Reference proteome</keyword>
<dbReference type="STRING" id="576137.A0A1L7WYN9"/>
<reference evidence="2 3" key="1">
    <citation type="submission" date="2016-03" db="EMBL/GenBank/DDBJ databases">
        <authorList>
            <person name="Ploux O."/>
        </authorList>
    </citation>
    <scope>NUCLEOTIDE SEQUENCE [LARGE SCALE GENOMIC DNA]</scope>
    <source>
        <strain evidence="2 3">UAMH 11012</strain>
    </source>
</reference>
<feature type="compositionally biased region" description="Polar residues" evidence="1">
    <location>
        <begin position="661"/>
        <end position="680"/>
    </location>
</feature>
<protein>
    <submittedName>
        <fullName evidence="2">Uncharacterized protein</fullName>
    </submittedName>
</protein>
<dbReference type="OrthoDB" id="4845846at2759"/>
<name>A0A1L7WYN9_9HELO</name>
<dbReference type="AlphaFoldDB" id="A0A1L7WYN9"/>
<evidence type="ECO:0000256" key="1">
    <source>
        <dbReference type="SAM" id="MobiDB-lite"/>
    </source>
</evidence>
<proteinExistence type="predicted"/>
<gene>
    <name evidence="2" type="ORF">PAC_07770</name>
</gene>
<sequence>MSSRGISHSSTWMAGTRQAQGLATFSPTSIYRLGPMVPPGRYWIVKKDGSITRPLADLRGVRWDILRGLTEMPWGSPPVEHILGTSSPSAHPELVSPRTDEAKITLLTVAVDRMLDRCEQTMQHTNRIILCWLRSTKAQTCCPKPFALVALKSSEKKYCQLLKRFFVLIFRCYRIPVNTRRRLTGIRFKKEQLRQMRAIWEHRAWSDIDLAQDELLELVFQLNITFSTEEFIDSQPSSSLLVYFSGILGLSSDARSFLPARKYTPHLSALIYIQRLLFLEYALPLRPYPYLGIPRRSRFQQHQHFDVIRQRYMITGSPTPLEEFQSLRDFGRVISRTDPPSFLLRWSDDGETVSYGDDFTLTMEGFRGLAEHFLTNAKRLCDNLIFGVNPVVDLSKVKDNLTNTQYSFSFVQHPANKLANAYLDLSTKACTTHRNRLFRENRWDWKAIFLYRRKAESLQEMLASVMQTVGGQVAQVSELSSLEYENSSSTERGLYVYNGLMILVTRHHKAKRSTNLPANTQLYRQLTISITEKHVQEVHKPFNRFDDKTAEADINVVFAWQSGHRPIQRATTYGLDRAFPTKLQPALLRVYEWASTRWHEFLHQPSKVMPPREAAVIRTDARGPLPPSRQSDAKQRSPPWLQDEAPSTRTTKRRTLPWHQCPQNMKDTQLAPSQAPSLGTGNLAPPAAEQPAHPANIILRVKAWKDGASRTPVSDDEGDSPIDWDEPDMIPSAARANGLPSSSPRVSWLSWSRHNRRIESKINKARQFHGVFDLKALRPDEQRATRELQRCLDV</sequence>
<organism evidence="2 3">
    <name type="scientific">Phialocephala subalpina</name>
    <dbReference type="NCBI Taxonomy" id="576137"/>
    <lineage>
        <taxon>Eukaryota</taxon>
        <taxon>Fungi</taxon>
        <taxon>Dikarya</taxon>
        <taxon>Ascomycota</taxon>
        <taxon>Pezizomycotina</taxon>
        <taxon>Leotiomycetes</taxon>
        <taxon>Helotiales</taxon>
        <taxon>Mollisiaceae</taxon>
        <taxon>Phialocephala</taxon>
        <taxon>Phialocephala fortinii species complex</taxon>
    </lineage>
</organism>
<dbReference type="EMBL" id="FJOG01000010">
    <property type="protein sequence ID" value="CZR57881.1"/>
    <property type="molecule type" value="Genomic_DNA"/>
</dbReference>
<accession>A0A1L7WYN9</accession>
<feature type="region of interest" description="Disordered" evidence="1">
    <location>
        <begin position="621"/>
        <end position="686"/>
    </location>
</feature>
<evidence type="ECO:0000313" key="2">
    <source>
        <dbReference type="EMBL" id="CZR57881.1"/>
    </source>
</evidence>